<feature type="compositionally biased region" description="Polar residues" evidence="6">
    <location>
        <begin position="137"/>
        <end position="170"/>
    </location>
</feature>
<evidence type="ECO:0000313" key="7">
    <source>
        <dbReference type="EMBL" id="RGP67486.1"/>
    </source>
</evidence>
<keyword evidence="5" id="KW-0539">Nucleus</keyword>
<dbReference type="Proteomes" id="UP000266234">
    <property type="component" value="Unassembled WGS sequence"/>
</dbReference>
<evidence type="ECO:0000256" key="5">
    <source>
        <dbReference type="ARBA" id="ARBA00023242"/>
    </source>
</evidence>
<evidence type="ECO:0000256" key="4">
    <source>
        <dbReference type="ARBA" id="ARBA00023163"/>
    </source>
</evidence>
<proteinExistence type="predicted"/>
<dbReference type="PANTHER" id="PTHR31845">
    <property type="entry name" value="FINGER DOMAIN PROTEIN, PUTATIVE-RELATED"/>
    <property type="match status" value="1"/>
</dbReference>
<sequence>MAPPDLSASAASSATGTPAGYGRACTACQRAKCKCILRASGQDCERCHRLGKPCQPMATSRKRVAKRSASSRTAQLEEKLEDLVTILRASQPSNVHFQPSNSSGSSPLTNLSNTGHLTSRLESLATAAASSSSSETQPHSYNSYGSRSTGDSHIHTSPSSIGEDTSSLPEPTSEEAEIYLKKFKEWLKKFPCMILPPDMTAADLRKEKPFLWLCIMNITSMSVEQQIKMKDRVRQEIATRIIINHERSLDCLQGIICYVTWASTTSNPGKPFIITFCQMAVLVAYDLGLTKAPVEEQYFTVCFKLWGGRPVPPRLRTLEERRAVVSLWFLTSVMSSFVGKMETLNWTPHMSDCLDALEREKLYPSDELLAAFVRYQLVADEAQKLLKEFACQTSSGSGRVALEYARNPIPIEEVAGVPFAVYIQLSQIQVALYRLTTSEDPAWDKEVVRNTADLLVLLDQAIDFFTRLGSVYQMKVSAGEETVFLMAAKIMRNIRTSWEPTLSRHLGSVPLSAAEQGAVPSIPTTNPPDQQSMDMAAINMMDFGDITWMSDVFGPWEF</sequence>
<evidence type="ECO:0000313" key="8">
    <source>
        <dbReference type="Proteomes" id="UP000266234"/>
    </source>
</evidence>
<dbReference type="AlphaFoldDB" id="A0A395S501"/>
<gene>
    <name evidence="7" type="ORF">FLONG3_8477</name>
</gene>
<organism evidence="7 8">
    <name type="scientific">Fusarium longipes</name>
    <dbReference type="NCBI Taxonomy" id="694270"/>
    <lineage>
        <taxon>Eukaryota</taxon>
        <taxon>Fungi</taxon>
        <taxon>Dikarya</taxon>
        <taxon>Ascomycota</taxon>
        <taxon>Pezizomycotina</taxon>
        <taxon>Sordariomycetes</taxon>
        <taxon>Hypocreomycetidae</taxon>
        <taxon>Hypocreales</taxon>
        <taxon>Nectriaceae</taxon>
        <taxon>Fusarium</taxon>
    </lineage>
</organism>
<reference evidence="7 8" key="1">
    <citation type="journal article" date="2018" name="PLoS Pathog.">
        <title>Evolution of structural diversity of trichothecenes, a family of toxins produced by plant pathogenic and entomopathogenic fungi.</title>
        <authorList>
            <person name="Proctor R.H."/>
            <person name="McCormick S.P."/>
            <person name="Kim H.S."/>
            <person name="Cardoza R.E."/>
            <person name="Stanley A.M."/>
            <person name="Lindo L."/>
            <person name="Kelly A."/>
            <person name="Brown D.W."/>
            <person name="Lee T."/>
            <person name="Vaughan M.M."/>
            <person name="Alexander N.J."/>
            <person name="Busman M."/>
            <person name="Gutierrez S."/>
        </authorList>
    </citation>
    <scope>NUCLEOTIDE SEQUENCE [LARGE SCALE GENOMIC DNA]</scope>
    <source>
        <strain evidence="7 8">NRRL 20695</strain>
    </source>
</reference>
<evidence type="ECO:0000256" key="6">
    <source>
        <dbReference type="SAM" id="MobiDB-lite"/>
    </source>
</evidence>
<keyword evidence="4" id="KW-0804">Transcription</keyword>
<dbReference type="GO" id="GO:0008270">
    <property type="term" value="F:zinc ion binding"/>
    <property type="evidence" value="ECO:0007669"/>
    <property type="project" value="InterPro"/>
</dbReference>
<feature type="region of interest" description="Disordered" evidence="6">
    <location>
        <begin position="1"/>
        <end position="20"/>
    </location>
</feature>
<dbReference type="EMBL" id="PXOG01000204">
    <property type="protein sequence ID" value="RGP67486.1"/>
    <property type="molecule type" value="Genomic_DNA"/>
</dbReference>
<feature type="region of interest" description="Disordered" evidence="6">
    <location>
        <begin position="57"/>
        <end position="76"/>
    </location>
</feature>
<accession>A0A395S501</accession>
<dbReference type="PANTHER" id="PTHR31845:SF32">
    <property type="entry name" value="MISCELLANEOUS ZN(II)2CYS6 TRANSCRIPTION FACTOR (EUROFUNG)-RELATED"/>
    <property type="match status" value="1"/>
</dbReference>
<keyword evidence="8" id="KW-1185">Reference proteome</keyword>
<keyword evidence="3" id="KW-0238">DNA-binding</keyword>
<evidence type="ECO:0000256" key="2">
    <source>
        <dbReference type="ARBA" id="ARBA00023015"/>
    </source>
</evidence>
<protein>
    <submittedName>
        <fullName evidence="7">Transcription factor</fullName>
    </submittedName>
</protein>
<evidence type="ECO:0000256" key="3">
    <source>
        <dbReference type="ARBA" id="ARBA00023125"/>
    </source>
</evidence>
<dbReference type="InterPro" id="IPR036864">
    <property type="entry name" value="Zn2-C6_fun-type_DNA-bd_sf"/>
</dbReference>
<comment type="subcellular location">
    <subcellularLocation>
        <location evidence="1">Nucleus</location>
    </subcellularLocation>
</comment>
<dbReference type="OrthoDB" id="5226580at2759"/>
<feature type="compositionally biased region" description="Polar residues" evidence="6">
    <location>
        <begin position="94"/>
        <end position="116"/>
    </location>
</feature>
<dbReference type="GO" id="GO:0000981">
    <property type="term" value="F:DNA-binding transcription factor activity, RNA polymerase II-specific"/>
    <property type="evidence" value="ECO:0007669"/>
    <property type="project" value="InterPro"/>
</dbReference>
<evidence type="ECO:0000256" key="1">
    <source>
        <dbReference type="ARBA" id="ARBA00004123"/>
    </source>
</evidence>
<name>A0A395S501_9HYPO</name>
<feature type="region of interest" description="Disordered" evidence="6">
    <location>
        <begin position="94"/>
        <end position="173"/>
    </location>
</feature>
<dbReference type="InterPro" id="IPR051089">
    <property type="entry name" value="prtT"/>
</dbReference>
<dbReference type="GO" id="GO:0000976">
    <property type="term" value="F:transcription cis-regulatory region binding"/>
    <property type="evidence" value="ECO:0007669"/>
    <property type="project" value="TreeGrafter"/>
</dbReference>
<feature type="compositionally biased region" description="Low complexity" evidence="6">
    <location>
        <begin position="117"/>
        <end position="136"/>
    </location>
</feature>
<dbReference type="STRING" id="694270.A0A395S501"/>
<dbReference type="Gene3D" id="4.10.240.10">
    <property type="entry name" value="Zn(2)-C6 fungal-type DNA-binding domain"/>
    <property type="match status" value="1"/>
</dbReference>
<dbReference type="GO" id="GO:0005634">
    <property type="term" value="C:nucleus"/>
    <property type="evidence" value="ECO:0007669"/>
    <property type="project" value="UniProtKB-SubCell"/>
</dbReference>
<keyword evidence="2" id="KW-0805">Transcription regulation</keyword>
<comment type="caution">
    <text evidence="7">The sequence shown here is derived from an EMBL/GenBank/DDBJ whole genome shotgun (WGS) entry which is preliminary data.</text>
</comment>